<comment type="similarity">
    <text evidence="1">Belongs to the CvfB family.</text>
</comment>
<dbReference type="Pfam" id="PF21543">
    <property type="entry name" value="CvfB_2nd"/>
    <property type="match status" value="1"/>
</dbReference>
<dbReference type="Pfam" id="PF17783">
    <property type="entry name" value="WHD_CvfB"/>
    <property type="match status" value="1"/>
</dbReference>
<dbReference type="EMBL" id="JABAFA010000009">
    <property type="protein sequence ID" value="NMD98730.1"/>
    <property type="molecule type" value="Genomic_DNA"/>
</dbReference>
<dbReference type="InterPro" id="IPR040764">
    <property type="entry name" value="CvfB_WH"/>
</dbReference>
<comment type="caution">
    <text evidence="4">The sequence shown here is derived from an EMBL/GenBank/DDBJ whole genome shotgun (WGS) entry which is preliminary data.</text>
</comment>
<dbReference type="InterPro" id="IPR003029">
    <property type="entry name" value="S1_domain"/>
</dbReference>
<dbReference type="Gene3D" id="1.10.10.10">
    <property type="entry name" value="Winged helix-like DNA-binding domain superfamily/Winged helix DNA-binding domain"/>
    <property type="match status" value="1"/>
</dbReference>
<dbReference type="GO" id="GO:0003676">
    <property type="term" value="F:nucleic acid binding"/>
    <property type="evidence" value="ECO:0007669"/>
    <property type="project" value="InterPro"/>
</dbReference>
<dbReference type="InterPro" id="IPR036388">
    <property type="entry name" value="WH-like_DNA-bd_sf"/>
</dbReference>
<dbReference type="SUPFAM" id="SSF50249">
    <property type="entry name" value="Nucleic acid-binding proteins"/>
    <property type="match status" value="1"/>
</dbReference>
<dbReference type="RefSeq" id="WP_170077321.1">
    <property type="nucleotide sequence ID" value="NZ_JABAFA010000009.1"/>
</dbReference>
<accession>A0A848B3G4</accession>
<dbReference type="PANTHER" id="PTHR37296">
    <property type="entry name" value="CONSERVED VIRULENCE FACTOR B"/>
    <property type="match status" value="1"/>
</dbReference>
<dbReference type="PANTHER" id="PTHR37296:SF1">
    <property type="entry name" value="CONSERVED VIRULENCE FACTOR B"/>
    <property type="match status" value="1"/>
</dbReference>
<organism evidence="4 5">
    <name type="scientific">Selenomonas bovis</name>
    <dbReference type="NCBI Taxonomy" id="416586"/>
    <lineage>
        <taxon>Bacteria</taxon>
        <taxon>Bacillati</taxon>
        <taxon>Bacillota</taxon>
        <taxon>Negativicutes</taxon>
        <taxon>Selenomonadales</taxon>
        <taxon>Selenomonadaceae</taxon>
        <taxon>Selenomonas</taxon>
    </lineage>
</organism>
<dbReference type="AlphaFoldDB" id="A0A848B3G4"/>
<evidence type="ECO:0000256" key="2">
    <source>
        <dbReference type="SAM" id="MobiDB-lite"/>
    </source>
</evidence>
<evidence type="ECO:0000259" key="3">
    <source>
        <dbReference type="PROSITE" id="PS50126"/>
    </source>
</evidence>
<dbReference type="Proteomes" id="UP000543804">
    <property type="component" value="Unassembled WGS sequence"/>
</dbReference>
<reference evidence="4 5" key="1">
    <citation type="submission" date="2020-04" db="EMBL/GenBank/DDBJ databases">
        <authorList>
            <person name="Hitch T.C.A."/>
            <person name="Wylensek D."/>
            <person name="Clavel T."/>
        </authorList>
    </citation>
    <scope>NUCLEOTIDE SEQUENCE [LARGE SCALE GENOMIC DNA]</scope>
    <source>
        <strain evidence="4 5">PG-130-P53-12</strain>
    </source>
</reference>
<evidence type="ECO:0000256" key="1">
    <source>
        <dbReference type="PIRNR" id="PIRNR012524"/>
    </source>
</evidence>
<dbReference type="PIRSF" id="PIRSF012524">
    <property type="entry name" value="YitL_S1"/>
    <property type="match status" value="1"/>
</dbReference>
<dbReference type="InterPro" id="IPR014464">
    <property type="entry name" value="CvfB_fam"/>
</dbReference>
<feature type="domain" description="S1 motif" evidence="3">
    <location>
        <begin position="172"/>
        <end position="235"/>
    </location>
</feature>
<evidence type="ECO:0000313" key="5">
    <source>
        <dbReference type="Proteomes" id="UP000543804"/>
    </source>
</evidence>
<gene>
    <name evidence="4" type="ORF">HF878_04420</name>
</gene>
<feature type="region of interest" description="Disordered" evidence="2">
    <location>
        <begin position="1"/>
        <end position="20"/>
    </location>
</feature>
<dbReference type="PROSITE" id="PS50126">
    <property type="entry name" value="S1"/>
    <property type="match status" value="1"/>
</dbReference>
<dbReference type="InterPro" id="IPR012340">
    <property type="entry name" value="NA-bd_OB-fold"/>
</dbReference>
<sequence length="324" mass="35895">MRRGGAPLPQREAGAVRTRRKYQPSTVATLTVARLGEMGAFLDAETGSTHDDILLHKTQQTAPVAVGDRVKVFLYKDPKGRLTASMRVPKMEEGQIARLKVINVSRDGAFLDVGAERGIFLPYAGMRGRPQIGETVWAKLYTDKSGRLAVTMEVEDEMRRASASACGKVRVGDHVTGAIYNYTDAGAFLFSEERYIVFIANKELPPREERPRVGEIVTARVTFVRRDGRLNASLRKAKEKALETDAARILELLAVRKGKMPYSDKTSPEVLRDKFGISKAAFKRALGHLLKEGRVYEADGWTYLKDMPQETSQPPEDGGTLARG</sequence>
<name>A0A848B3G4_9FIRM</name>
<proteinExistence type="inferred from homology"/>
<dbReference type="Gene3D" id="2.40.50.140">
    <property type="entry name" value="Nucleic acid-binding proteins"/>
    <property type="match status" value="2"/>
</dbReference>
<dbReference type="SMART" id="SM00316">
    <property type="entry name" value="S1"/>
    <property type="match status" value="3"/>
</dbReference>
<keyword evidence="5" id="KW-1185">Reference proteome</keyword>
<dbReference type="InterPro" id="IPR048587">
    <property type="entry name" value="CvfB_S1_3rd"/>
</dbReference>
<dbReference type="Pfam" id="PF13509">
    <property type="entry name" value="S1_2"/>
    <property type="match status" value="2"/>
</dbReference>
<dbReference type="InterPro" id="IPR039566">
    <property type="entry name" value="CvfB_S1_st"/>
</dbReference>
<evidence type="ECO:0000313" key="4">
    <source>
        <dbReference type="EMBL" id="NMD98730.1"/>
    </source>
</evidence>
<protein>
    <submittedName>
        <fullName evidence="4">RNA-binding protein</fullName>
    </submittedName>
</protein>